<sequence length="85" mass="9315">MLNVRKGEFLMVKPDRFEPTALCSLKNTGRVIDSPCCQYQSPWPSSVPEPLTVSEFPLTDTSGPAHFAVPKVVVPVKLMVAPFLA</sequence>
<comment type="caution">
    <text evidence="1">The sequence shown here is derived from an EMBL/GenBank/DDBJ whole genome shotgun (WGS) entry which is preliminary data.</text>
</comment>
<dbReference type="Proteomes" id="UP000476176">
    <property type="component" value="Unassembled WGS sequence"/>
</dbReference>
<evidence type="ECO:0000313" key="7">
    <source>
        <dbReference type="Proteomes" id="UP000486351"/>
    </source>
</evidence>
<evidence type="ECO:0000313" key="5">
    <source>
        <dbReference type="Proteomes" id="UP000460718"/>
    </source>
</evidence>
<dbReference type="Proteomes" id="UP000488956">
    <property type="component" value="Unassembled WGS sequence"/>
</dbReference>
<dbReference type="EMBL" id="QXFW01005269">
    <property type="protein sequence ID" value="KAE8962581.1"/>
    <property type="molecule type" value="Genomic_DNA"/>
</dbReference>
<accession>A0A6A3GZJ3</accession>
<evidence type="ECO:0000313" key="4">
    <source>
        <dbReference type="EMBL" id="KAE9273184.1"/>
    </source>
</evidence>
<evidence type="ECO:0000313" key="1">
    <source>
        <dbReference type="EMBL" id="KAE8962581.1"/>
    </source>
</evidence>
<protein>
    <submittedName>
        <fullName evidence="1">Uncharacterized protein</fullName>
    </submittedName>
</protein>
<evidence type="ECO:0000313" key="2">
    <source>
        <dbReference type="EMBL" id="KAE9061351.1"/>
    </source>
</evidence>
<proteinExistence type="predicted"/>
<dbReference type="Proteomes" id="UP000486351">
    <property type="component" value="Unassembled WGS sequence"/>
</dbReference>
<dbReference type="EMBL" id="QXFX01005236">
    <property type="protein sequence ID" value="KAE9061351.1"/>
    <property type="molecule type" value="Genomic_DNA"/>
</dbReference>
<name>A0A6A3GZJ3_9STRA</name>
<evidence type="ECO:0000313" key="6">
    <source>
        <dbReference type="Proteomes" id="UP000476176"/>
    </source>
</evidence>
<gene>
    <name evidence="3" type="ORF">PF004_g29341</name>
    <name evidence="4" type="ORF">PF008_g29903</name>
    <name evidence="2" type="ORF">PF010_g29848</name>
    <name evidence="1" type="ORF">PF011_g29334</name>
</gene>
<dbReference type="Proteomes" id="UP000460718">
    <property type="component" value="Unassembled WGS sequence"/>
</dbReference>
<dbReference type="AlphaFoldDB" id="A0A6A3GZJ3"/>
<evidence type="ECO:0000313" key="3">
    <source>
        <dbReference type="EMBL" id="KAE9165896.1"/>
    </source>
</evidence>
<organism evidence="1 5">
    <name type="scientific">Phytophthora fragariae</name>
    <dbReference type="NCBI Taxonomy" id="53985"/>
    <lineage>
        <taxon>Eukaryota</taxon>
        <taxon>Sar</taxon>
        <taxon>Stramenopiles</taxon>
        <taxon>Oomycota</taxon>
        <taxon>Peronosporomycetes</taxon>
        <taxon>Peronosporales</taxon>
        <taxon>Peronosporaceae</taxon>
        <taxon>Phytophthora</taxon>
    </lineage>
</organism>
<reference evidence="5 6" key="1">
    <citation type="submission" date="2018-09" db="EMBL/GenBank/DDBJ databases">
        <title>Genomic investigation of the strawberry pathogen Phytophthora fragariae indicates pathogenicity is determined by transcriptional variation in three key races.</title>
        <authorList>
            <person name="Adams T.M."/>
            <person name="Armitage A.D."/>
            <person name="Sobczyk M.K."/>
            <person name="Bates H.J."/>
            <person name="Dunwell J.M."/>
            <person name="Nellist C.F."/>
            <person name="Harrison R.J."/>
        </authorList>
    </citation>
    <scope>NUCLEOTIDE SEQUENCE [LARGE SCALE GENOMIC DNA]</scope>
    <source>
        <strain evidence="3 6">BC-23</strain>
        <strain evidence="4 7">NOV-77</strain>
        <strain evidence="2 8">ONT-3</strain>
        <strain evidence="1 5">SCRP245</strain>
    </source>
</reference>
<dbReference type="EMBL" id="QXFY01005232">
    <property type="protein sequence ID" value="KAE9273184.1"/>
    <property type="molecule type" value="Genomic_DNA"/>
</dbReference>
<evidence type="ECO:0000313" key="8">
    <source>
        <dbReference type="Proteomes" id="UP000488956"/>
    </source>
</evidence>
<dbReference type="EMBL" id="QXGC01005271">
    <property type="protein sequence ID" value="KAE9165896.1"/>
    <property type="molecule type" value="Genomic_DNA"/>
</dbReference>